<feature type="compositionally biased region" description="Basic and acidic residues" evidence="2">
    <location>
        <begin position="453"/>
        <end position="479"/>
    </location>
</feature>
<dbReference type="EMBL" id="MCOG01000017">
    <property type="protein sequence ID" value="ORY78273.1"/>
    <property type="molecule type" value="Genomic_DNA"/>
</dbReference>
<dbReference type="AlphaFoldDB" id="A0A1Y2F350"/>
<keyword evidence="4" id="KW-1185">Reference proteome</keyword>
<feature type="region of interest" description="Disordered" evidence="2">
    <location>
        <begin position="350"/>
        <end position="479"/>
    </location>
</feature>
<proteinExistence type="predicted"/>
<feature type="compositionally biased region" description="Basic and acidic residues" evidence="2">
    <location>
        <begin position="184"/>
        <end position="195"/>
    </location>
</feature>
<name>A0A1Y2F350_9FUNG</name>
<protein>
    <submittedName>
        <fullName evidence="3">Uncharacterized protein</fullName>
    </submittedName>
</protein>
<gene>
    <name evidence="3" type="ORF">LY90DRAFT_664999</name>
</gene>
<feature type="coiled-coil region" evidence="1">
    <location>
        <begin position="74"/>
        <end position="101"/>
    </location>
</feature>
<feature type="compositionally biased region" description="Polar residues" evidence="2">
    <location>
        <begin position="417"/>
        <end position="426"/>
    </location>
</feature>
<evidence type="ECO:0000256" key="2">
    <source>
        <dbReference type="SAM" id="MobiDB-lite"/>
    </source>
</evidence>
<evidence type="ECO:0000256" key="1">
    <source>
        <dbReference type="SAM" id="Coils"/>
    </source>
</evidence>
<comment type="caution">
    <text evidence="3">The sequence shown here is derived from an EMBL/GenBank/DDBJ whole genome shotgun (WGS) entry which is preliminary data.</text>
</comment>
<keyword evidence="1" id="KW-0175">Coiled coil</keyword>
<feature type="region of interest" description="Disordered" evidence="2">
    <location>
        <begin position="184"/>
        <end position="225"/>
    </location>
</feature>
<feature type="compositionally biased region" description="Basic and acidic residues" evidence="2">
    <location>
        <begin position="388"/>
        <end position="397"/>
    </location>
</feature>
<organism evidence="3 4">
    <name type="scientific">Neocallimastix californiae</name>
    <dbReference type="NCBI Taxonomy" id="1754190"/>
    <lineage>
        <taxon>Eukaryota</taxon>
        <taxon>Fungi</taxon>
        <taxon>Fungi incertae sedis</taxon>
        <taxon>Chytridiomycota</taxon>
        <taxon>Chytridiomycota incertae sedis</taxon>
        <taxon>Neocallimastigomycetes</taxon>
        <taxon>Neocallimastigales</taxon>
        <taxon>Neocallimastigaceae</taxon>
        <taxon>Neocallimastix</taxon>
    </lineage>
</organism>
<feature type="compositionally biased region" description="Basic and acidic residues" evidence="2">
    <location>
        <begin position="406"/>
        <end position="416"/>
    </location>
</feature>
<dbReference type="STRING" id="1754190.A0A1Y2F350"/>
<feature type="compositionally biased region" description="Polar residues" evidence="2">
    <location>
        <begin position="213"/>
        <end position="225"/>
    </location>
</feature>
<dbReference type="Proteomes" id="UP000193920">
    <property type="component" value="Unassembled WGS sequence"/>
</dbReference>
<reference evidence="3 4" key="1">
    <citation type="submission" date="2016-08" db="EMBL/GenBank/DDBJ databases">
        <title>A Parts List for Fungal Cellulosomes Revealed by Comparative Genomics.</title>
        <authorList>
            <consortium name="DOE Joint Genome Institute"/>
            <person name="Haitjema C.H."/>
            <person name="Gilmore S.P."/>
            <person name="Henske J.K."/>
            <person name="Solomon K.V."/>
            <person name="De Groot R."/>
            <person name="Kuo A."/>
            <person name="Mondo S.J."/>
            <person name="Salamov A.A."/>
            <person name="Labutti K."/>
            <person name="Zhao Z."/>
            <person name="Chiniquy J."/>
            <person name="Barry K."/>
            <person name="Brewer H.M."/>
            <person name="Purvine S.O."/>
            <person name="Wright A.T."/>
            <person name="Boxma B."/>
            <person name="Van Alen T."/>
            <person name="Hackstein J.H."/>
            <person name="Baker S.E."/>
            <person name="Grigoriev I.V."/>
            <person name="O'Malley M.A."/>
        </authorList>
    </citation>
    <scope>NUCLEOTIDE SEQUENCE [LARGE SCALE GENOMIC DNA]</scope>
    <source>
        <strain evidence="3 4">G1</strain>
    </source>
</reference>
<feature type="compositionally biased region" description="Polar residues" evidence="2">
    <location>
        <begin position="433"/>
        <end position="443"/>
    </location>
</feature>
<dbReference type="OrthoDB" id="10660173at2759"/>
<accession>A0A1Y2F350</accession>
<evidence type="ECO:0000313" key="3">
    <source>
        <dbReference type="EMBL" id="ORY78273.1"/>
    </source>
</evidence>
<feature type="non-terminal residue" evidence="3">
    <location>
        <position position="479"/>
    </location>
</feature>
<evidence type="ECO:0000313" key="4">
    <source>
        <dbReference type="Proteomes" id="UP000193920"/>
    </source>
</evidence>
<sequence>MNPPIPNIYKNDDIDIDNYTQVIQDNEIDKENEGKTFEEVLSLLYSVHVKYVNELKKKYDHKLSYQKHLSEYNIQQLELDNKKLKLKIDQLEKQIQYNVEEPMKHNNEMKIVFEKELKHWQQQYNILKRHFKNYQVKAKERIEQWKRYSEYIKFENQKLQNEIIAKLPNISRNNIDSSLLMEMSSEKEKKIKPEPQYETTNNYQPYKKRKYSDSNNDQDIASSSPVIKTPSTKILEGLHIQNLINSNKKIEIKNEESNNYNKNNDNNYGNANNFVTDVNMTDFDVHDEFITPKKKISYNRNPNYFKQDNIFNNEIHLSSCTTVFDEGDNNIRILSSPTPSQENQIKSFLVISDNPTSTSTRRKSTRDSISRQMSNMSLKENLDINQDEFVKETDNNYKDSINSNTKPDEMNCDDTHPPNTKSNNNDSTKETNQRPLQRQNSMVLSKEQLIEMTESKQKEKIHLISKSKDEKNKIKNEDM</sequence>